<comment type="caution">
    <text evidence="5">The sequence shown here is derived from an EMBL/GenBank/DDBJ whole genome shotgun (WGS) entry which is preliminary data.</text>
</comment>
<keyword evidence="6" id="KW-1185">Reference proteome</keyword>
<organism evidence="5 6">
    <name type="scientific">Paraeggerthella hongkongensis</name>
    <dbReference type="NCBI Taxonomy" id="230658"/>
    <lineage>
        <taxon>Bacteria</taxon>
        <taxon>Bacillati</taxon>
        <taxon>Actinomycetota</taxon>
        <taxon>Coriobacteriia</taxon>
        <taxon>Eggerthellales</taxon>
        <taxon>Eggerthellaceae</taxon>
        <taxon>Paraeggerthella</taxon>
    </lineage>
</organism>
<feature type="domain" description="AAA+ ATPase" evidence="4">
    <location>
        <begin position="205"/>
        <end position="387"/>
    </location>
</feature>
<dbReference type="SUPFAM" id="SSF52540">
    <property type="entry name" value="P-loop containing nucleoside triphosphate hydrolases"/>
    <property type="match status" value="1"/>
</dbReference>
<dbReference type="PANTHER" id="PTHR32039">
    <property type="entry name" value="MAGNESIUM-CHELATASE SUBUNIT CHLI"/>
    <property type="match status" value="1"/>
</dbReference>
<gene>
    <name evidence="5" type="ORF">DMP08_02225</name>
</gene>
<dbReference type="InterPro" id="IPR020568">
    <property type="entry name" value="Ribosomal_Su5_D2-typ_SF"/>
</dbReference>
<dbReference type="EMBL" id="QICD01000002">
    <property type="protein sequence ID" value="RNL48547.1"/>
    <property type="molecule type" value="Genomic_DNA"/>
</dbReference>
<dbReference type="InterPro" id="IPR027417">
    <property type="entry name" value="P-loop_NTPase"/>
</dbReference>
<reference evidence="6" key="1">
    <citation type="submission" date="2018-05" db="EMBL/GenBank/DDBJ databases">
        <title>Genome Sequencing of selected type strains of the family Eggerthellaceae.</title>
        <authorList>
            <person name="Danylec N."/>
            <person name="Stoll D.A."/>
            <person name="Doetsch A."/>
            <person name="Huch M."/>
        </authorList>
    </citation>
    <scope>NUCLEOTIDE SEQUENCE [LARGE SCALE GENOMIC DNA]</scope>
    <source>
        <strain evidence="6">DSM 16106</strain>
    </source>
</reference>
<evidence type="ECO:0000256" key="1">
    <source>
        <dbReference type="ARBA" id="ARBA00006354"/>
    </source>
</evidence>
<protein>
    <submittedName>
        <fullName evidence="5">Magnesium chelatase</fullName>
    </submittedName>
</protein>
<dbReference type="InterPro" id="IPR001208">
    <property type="entry name" value="MCM_dom"/>
</dbReference>
<dbReference type="SUPFAM" id="SSF54211">
    <property type="entry name" value="Ribosomal protein S5 domain 2-like"/>
    <property type="match status" value="1"/>
</dbReference>
<dbReference type="GO" id="GO:0005524">
    <property type="term" value="F:ATP binding"/>
    <property type="evidence" value="ECO:0007669"/>
    <property type="project" value="UniProtKB-KW"/>
</dbReference>
<evidence type="ECO:0000256" key="3">
    <source>
        <dbReference type="ARBA" id="ARBA00022840"/>
    </source>
</evidence>
<dbReference type="GO" id="GO:0003677">
    <property type="term" value="F:DNA binding"/>
    <property type="evidence" value="ECO:0007669"/>
    <property type="project" value="InterPro"/>
</dbReference>
<evidence type="ECO:0000259" key="4">
    <source>
        <dbReference type="SMART" id="SM00382"/>
    </source>
</evidence>
<evidence type="ECO:0000313" key="5">
    <source>
        <dbReference type="EMBL" id="RNL48547.1"/>
    </source>
</evidence>
<dbReference type="Gene3D" id="3.40.50.300">
    <property type="entry name" value="P-loop containing nucleotide triphosphate hydrolases"/>
    <property type="match status" value="1"/>
</dbReference>
<evidence type="ECO:0000256" key="2">
    <source>
        <dbReference type="ARBA" id="ARBA00022741"/>
    </source>
</evidence>
<dbReference type="InterPro" id="IPR004482">
    <property type="entry name" value="Mg_chelat-rel"/>
</dbReference>
<dbReference type="Gene3D" id="3.30.230.10">
    <property type="match status" value="1"/>
</dbReference>
<name>A0A3N0BKU5_9ACTN</name>
<dbReference type="InterPro" id="IPR045006">
    <property type="entry name" value="CHLI-like"/>
</dbReference>
<dbReference type="Proteomes" id="UP000278632">
    <property type="component" value="Unassembled WGS sequence"/>
</dbReference>
<accession>A0A3N0BKU5</accession>
<dbReference type="Pfam" id="PF01078">
    <property type="entry name" value="Mg_chelatase"/>
    <property type="match status" value="1"/>
</dbReference>
<dbReference type="Pfam" id="PF13335">
    <property type="entry name" value="Mg_chelatase_C"/>
    <property type="match status" value="1"/>
</dbReference>
<dbReference type="InterPro" id="IPR000523">
    <property type="entry name" value="Mg_chelatse_chII-like_cat_dom"/>
</dbReference>
<dbReference type="PANTHER" id="PTHR32039:SF7">
    <property type="entry name" value="COMPETENCE PROTEIN COMM"/>
    <property type="match status" value="1"/>
</dbReference>
<dbReference type="SMART" id="SM00382">
    <property type="entry name" value="AAA"/>
    <property type="match status" value="1"/>
</dbReference>
<sequence length="497" mass="52636">MAARGRCTVRAAAVRGVEAVAVDVEVSVSNGIPGFAIVGMADASVQESRERVKAALRSCGFTMPASKVVVNLAPGTLRKTGTGFDLPIAAGILCATGQVDPRAVEGVLFVGELSLEGAVRPVAGLLAHALCAKRLGCALAAAPSEGLYAVKGAVHRCVKSLSDFRTLPFPVMTGRLAKRSEALPDFRDIAGHSMAKRALQIAAAGGHGVLMMGPPGSGKTMLASRLPSILPPLSKDEALETAVVHSVAGESLEAVLGGARPFRKPHHSATLAGLVGGGSPVRPGEITLAHNGVLFLDELAEFSPSALQGIRQPLEAGRVTVTRADGNIDFPARFMLVAASNPCPCGYYGDEEEPCTCSQRQIKLYQGRIGGPIMDRIDVHIDVRRIPPGEVLATGCGTGSEELRRDVLRAREFSSWRRARADESRPDTSEALVRACGLSDDDERFLEEVAQASRMSGRAIMRTLALARTVADMEERDRVERRHLCEAVGFRLREGES</sequence>
<proteinExistence type="inferred from homology"/>
<dbReference type="InterPro" id="IPR003593">
    <property type="entry name" value="AAA+_ATPase"/>
</dbReference>
<dbReference type="Pfam" id="PF13541">
    <property type="entry name" value="ChlI"/>
    <property type="match status" value="1"/>
</dbReference>
<dbReference type="InterPro" id="IPR025158">
    <property type="entry name" value="Mg_chelat-rel_C"/>
</dbReference>
<dbReference type="NCBIfam" id="TIGR00368">
    <property type="entry name" value="YifB family Mg chelatase-like AAA ATPase"/>
    <property type="match status" value="1"/>
</dbReference>
<keyword evidence="3" id="KW-0067">ATP-binding</keyword>
<dbReference type="InterPro" id="IPR014721">
    <property type="entry name" value="Ribsml_uS5_D2-typ_fold_subgr"/>
</dbReference>
<dbReference type="OrthoDB" id="9813147at2"/>
<dbReference type="RefSeq" id="WP_123191456.1">
    <property type="nucleotide sequence ID" value="NZ_QICD01000002.1"/>
</dbReference>
<comment type="similarity">
    <text evidence="1">Belongs to the Mg-chelatase subunits D/I family. ComM subfamily.</text>
</comment>
<dbReference type="AlphaFoldDB" id="A0A3N0BKU5"/>
<evidence type="ECO:0000313" key="6">
    <source>
        <dbReference type="Proteomes" id="UP000278632"/>
    </source>
</evidence>
<keyword evidence="2" id="KW-0547">Nucleotide-binding</keyword>
<dbReference type="PRINTS" id="PR01657">
    <property type="entry name" value="MCMFAMILY"/>
</dbReference>